<name>A0ACB0YHR2_MELEN</name>
<gene>
    <name evidence="1" type="ORF">MENTE1834_LOCUS12273</name>
</gene>
<protein>
    <submittedName>
        <fullName evidence="1">Uncharacterized protein</fullName>
    </submittedName>
</protein>
<evidence type="ECO:0000313" key="2">
    <source>
        <dbReference type="Proteomes" id="UP001497535"/>
    </source>
</evidence>
<keyword evidence="2" id="KW-1185">Reference proteome</keyword>
<evidence type="ECO:0000313" key="1">
    <source>
        <dbReference type="EMBL" id="CAK5047055.1"/>
    </source>
</evidence>
<accession>A0ACB0YHR2</accession>
<reference evidence="1" key="1">
    <citation type="submission" date="2023-11" db="EMBL/GenBank/DDBJ databases">
        <authorList>
            <person name="Poullet M."/>
        </authorList>
    </citation>
    <scope>NUCLEOTIDE SEQUENCE</scope>
    <source>
        <strain evidence="1">E1834</strain>
    </source>
</reference>
<sequence length="56" mass="7000">MNEMERQNNERFDDIEARLDKLRKFTSKGKKFFKIVLIVYCIFVCFYIFCRVYYNI</sequence>
<proteinExistence type="predicted"/>
<dbReference type="EMBL" id="CAVMJV010000012">
    <property type="protein sequence ID" value="CAK5047055.1"/>
    <property type="molecule type" value="Genomic_DNA"/>
</dbReference>
<organism evidence="1 2">
    <name type="scientific">Meloidogyne enterolobii</name>
    <name type="common">Root-knot nematode worm</name>
    <name type="synonym">Meloidogyne mayaguensis</name>
    <dbReference type="NCBI Taxonomy" id="390850"/>
    <lineage>
        <taxon>Eukaryota</taxon>
        <taxon>Metazoa</taxon>
        <taxon>Ecdysozoa</taxon>
        <taxon>Nematoda</taxon>
        <taxon>Chromadorea</taxon>
        <taxon>Rhabditida</taxon>
        <taxon>Tylenchina</taxon>
        <taxon>Tylenchomorpha</taxon>
        <taxon>Tylenchoidea</taxon>
        <taxon>Meloidogynidae</taxon>
        <taxon>Meloidogyninae</taxon>
        <taxon>Meloidogyne</taxon>
    </lineage>
</organism>
<dbReference type="Proteomes" id="UP001497535">
    <property type="component" value="Unassembled WGS sequence"/>
</dbReference>
<comment type="caution">
    <text evidence="1">The sequence shown here is derived from an EMBL/GenBank/DDBJ whole genome shotgun (WGS) entry which is preliminary data.</text>
</comment>